<protein>
    <submittedName>
        <fullName evidence="2">Uncharacterized protein</fullName>
    </submittedName>
</protein>
<sequence length="154" mass="17374">MGQKRGSTPLQPPSNPVKTRTPIDMTYMRKVSLLIFLPLGLRRGEGLSLGMMEACASARCNSTGGTRLIICCTFKDIFLKHELLTTGIKGHKCVSALHRKMLLILICFINKSVVILLCTEPFFMFKVVCKEQRPKLHFFYMQLLFVMGFGLWAG</sequence>
<gene>
    <name evidence="2" type="ORF">QVD17_10458</name>
</gene>
<feature type="transmembrane region" description="Helical" evidence="1">
    <location>
        <begin position="136"/>
        <end position="153"/>
    </location>
</feature>
<evidence type="ECO:0000313" key="2">
    <source>
        <dbReference type="EMBL" id="KAK1433547.1"/>
    </source>
</evidence>
<dbReference type="AlphaFoldDB" id="A0AAD8P682"/>
<keyword evidence="1" id="KW-0812">Transmembrane</keyword>
<accession>A0AAD8P682</accession>
<dbReference type="EMBL" id="JAUHHV010000002">
    <property type="protein sequence ID" value="KAK1433547.1"/>
    <property type="molecule type" value="Genomic_DNA"/>
</dbReference>
<proteinExistence type="predicted"/>
<feature type="transmembrane region" description="Helical" evidence="1">
    <location>
        <begin position="102"/>
        <end position="124"/>
    </location>
</feature>
<evidence type="ECO:0000256" key="1">
    <source>
        <dbReference type="SAM" id="Phobius"/>
    </source>
</evidence>
<keyword evidence="3" id="KW-1185">Reference proteome</keyword>
<keyword evidence="1" id="KW-1133">Transmembrane helix</keyword>
<keyword evidence="1" id="KW-0472">Membrane</keyword>
<comment type="caution">
    <text evidence="2">The sequence shown here is derived from an EMBL/GenBank/DDBJ whole genome shotgun (WGS) entry which is preliminary data.</text>
</comment>
<reference evidence="2" key="1">
    <citation type="journal article" date="2023" name="bioRxiv">
        <title>Improved chromosome-level genome assembly for marigold (Tagetes erecta).</title>
        <authorList>
            <person name="Jiang F."/>
            <person name="Yuan L."/>
            <person name="Wang S."/>
            <person name="Wang H."/>
            <person name="Xu D."/>
            <person name="Wang A."/>
            <person name="Fan W."/>
        </authorList>
    </citation>
    <scope>NUCLEOTIDE SEQUENCE</scope>
    <source>
        <strain evidence="2">WSJ</strain>
        <tissue evidence="2">Leaf</tissue>
    </source>
</reference>
<evidence type="ECO:0000313" key="3">
    <source>
        <dbReference type="Proteomes" id="UP001229421"/>
    </source>
</evidence>
<name>A0AAD8P682_TARER</name>
<dbReference type="Proteomes" id="UP001229421">
    <property type="component" value="Unassembled WGS sequence"/>
</dbReference>
<organism evidence="2 3">
    <name type="scientific">Tagetes erecta</name>
    <name type="common">African marigold</name>
    <dbReference type="NCBI Taxonomy" id="13708"/>
    <lineage>
        <taxon>Eukaryota</taxon>
        <taxon>Viridiplantae</taxon>
        <taxon>Streptophyta</taxon>
        <taxon>Embryophyta</taxon>
        <taxon>Tracheophyta</taxon>
        <taxon>Spermatophyta</taxon>
        <taxon>Magnoliopsida</taxon>
        <taxon>eudicotyledons</taxon>
        <taxon>Gunneridae</taxon>
        <taxon>Pentapetalae</taxon>
        <taxon>asterids</taxon>
        <taxon>campanulids</taxon>
        <taxon>Asterales</taxon>
        <taxon>Asteraceae</taxon>
        <taxon>Asteroideae</taxon>
        <taxon>Heliantheae alliance</taxon>
        <taxon>Tageteae</taxon>
        <taxon>Tagetes</taxon>
    </lineage>
</organism>